<organism evidence="2 3">
    <name type="scientific">Fistulina hepatica ATCC 64428</name>
    <dbReference type="NCBI Taxonomy" id="1128425"/>
    <lineage>
        <taxon>Eukaryota</taxon>
        <taxon>Fungi</taxon>
        <taxon>Dikarya</taxon>
        <taxon>Basidiomycota</taxon>
        <taxon>Agaricomycotina</taxon>
        <taxon>Agaricomycetes</taxon>
        <taxon>Agaricomycetidae</taxon>
        <taxon>Agaricales</taxon>
        <taxon>Fistulinaceae</taxon>
        <taxon>Fistulina</taxon>
    </lineage>
</organism>
<sequence>MPTPTIPQAQAPPSTMAQLPSATLNPQVHKRHGWRRRARKTSQPSPKTQICEQLEIVHTVPSIDVPISMSNSPVEPRTYVEAPSLSRSMSLPGPEQIDNAEDDTILASKSSSCFPLDRLLVQSTARPSAPSNYVRGMGKDATDKTHKPQYHAGSGSGPSRATTFSPHLFNYVDTQATSMYAHMYEEWNGTRFRWFNPYDSGMFTWSAMDTVFASTQMSDASLVSTFDKSASSSLGHESAEYDTDTRHSNASSGANVGTEVVTLNLESLVYTPLAAFPARLSDGASVSSVSPRSQTVPFRPGITERKFSYHKLPVTRFSGYKLPPRPRSAAGHLCWSHQRPPIDVGDSIEKERAVPINELPGSDRLLDETTFPSLLNSPDCTVGEGDETNSEGGHDGLKYGYPSGYEGADESLDSIIFIYPH</sequence>
<feature type="compositionally biased region" description="Polar residues" evidence="1">
    <location>
        <begin position="15"/>
        <end position="26"/>
    </location>
</feature>
<name>A0A0D7AJK0_9AGAR</name>
<feature type="region of interest" description="Disordered" evidence="1">
    <location>
        <begin position="1"/>
        <end position="48"/>
    </location>
</feature>
<evidence type="ECO:0000256" key="1">
    <source>
        <dbReference type="SAM" id="MobiDB-lite"/>
    </source>
</evidence>
<gene>
    <name evidence="2" type="ORF">FISHEDRAFT_71554</name>
</gene>
<reference evidence="2 3" key="1">
    <citation type="journal article" date="2015" name="Fungal Genet. Biol.">
        <title>Evolution of novel wood decay mechanisms in Agaricales revealed by the genome sequences of Fistulina hepatica and Cylindrobasidium torrendii.</title>
        <authorList>
            <person name="Floudas D."/>
            <person name="Held B.W."/>
            <person name="Riley R."/>
            <person name="Nagy L.G."/>
            <person name="Koehler G."/>
            <person name="Ransdell A.S."/>
            <person name="Younus H."/>
            <person name="Chow J."/>
            <person name="Chiniquy J."/>
            <person name="Lipzen A."/>
            <person name="Tritt A."/>
            <person name="Sun H."/>
            <person name="Haridas S."/>
            <person name="LaButti K."/>
            <person name="Ohm R.A."/>
            <person name="Kues U."/>
            <person name="Blanchette R.A."/>
            <person name="Grigoriev I.V."/>
            <person name="Minto R.E."/>
            <person name="Hibbett D.S."/>
        </authorList>
    </citation>
    <scope>NUCLEOTIDE SEQUENCE [LARGE SCALE GENOMIC DNA]</scope>
    <source>
        <strain evidence="2 3">ATCC 64428</strain>
    </source>
</reference>
<protein>
    <submittedName>
        <fullName evidence="2">Uncharacterized protein</fullName>
    </submittedName>
</protein>
<accession>A0A0D7AJK0</accession>
<dbReference type="AlphaFoldDB" id="A0A0D7AJK0"/>
<keyword evidence="3" id="KW-1185">Reference proteome</keyword>
<feature type="compositionally biased region" description="Basic and acidic residues" evidence="1">
    <location>
        <begin position="137"/>
        <end position="146"/>
    </location>
</feature>
<dbReference type="EMBL" id="KN881675">
    <property type="protein sequence ID" value="KIY50505.1"/>
    <property type="molecule type" value="Genomic_DNA"/>
</dbReference>
<dbReference type="Proteomes" id="UP000054144">
    <property type="component" value="Unassembled WGS sequence"/>
</dbReference>
<proteinExistence type="predicted"/>
<evidence type="ECO:0000313" key="3">
    <source>
        <dbReference type="Proteomes" id="UP000054144"/>
    </source>
</evidence>
<feature type="compositionally biased region" description="Basic residues" evidence="1">
    <location>
        <begin position="28"/>
        <end position="40"/>
    </location>
</feature>
<evidence type="ECO:0000313" key="2">
    <source>
        <dbReference type="EMBL" id="KIY50505.1"/>
    </source>
</evidence>
<feature type="compositionally biased region" description="Low complexity" evidence="1">
    <location>
        <begin position="1"/>
        <end position="13"/>
    </location>
</feature>
<feature type="region of interest" description="Disordered" evidence="1">
    <location>
        <begin position="376"/>
        <end position="398"/>
    </location>
</feature>
<feature type="region of interest" description="Disordered" evidence="1">
    <location>
        <begin position="130"/>
        <end position="161"/>
    </location>
</feature>